<reference evidence="5" key="1">
    <citation type="submission" date="2023-08" db="EMBL/GenBank/DDBJ databases">
        <title>Complete genome sequence of Sinorhizobium chiapanecum ITTG S70 isolated from Acaciella angustissima nodules in Chiapas-Mexico.</title>
        <authorList>
            <person name="Rincon-Rosales R."/>
            <person name="Rogel M.A."/>
            <person name="Rincon-Medina C.I."/>
            <person name="Guerrero G."/>
            <person name="Manzano-Gomez L.A."/>
            <person name="Lopez-Lopez A."/>
            <person name="Rincon Molina F.A."/>
            <person name="Martinez-Romero E."/>
        </authorList>
    </citation>
    <scope>NUCLEOTIDE SEQUENCE</scope>
    <source>
        <strain evidence="5">ITTG S70</strain>
        <plasmid evidence="5">pSchITTGS70d</plasmid>
    </source>
</reference>
<dbReference type="Gene3D" id="3.40.50.410">
    <property type="entry name" value="von Willebrand factor, type A domain"/>
    <property type="match status" value="1"/>
</dbReference>
<dbReference type="Pfam" id="PF00515">
    <property type="entry name" value="TPR_1"/>
    <property type="match status" value="1"/>
</dbReference>
<accession>A0ABZ2BL50</accession>
<keyword evidence="3" id="KW-0812">Transmembrane</keyword>
<keyword evidence="3" id="KW-0472">Membrane</keyword>
<evidence type="ECO:0000259" key="4">
    <source>
        <dbReference type="SMART" id="SM00327"/>
    </source>
</evidence>
<dbReference type="SUPFAM" id="SSF48452">
    <property type="entry name" value="TPR-like"/>
    <property type="match status" value="1"/>
</dbReference>
<sequence length="524" mass="57621">MIADFHFLRPWWLLALLAAPPLIRLIGRRTDMRSRWEGMIAPHLLDHLLIDRGGSHRFRPVHLTAALIAVAAIAAAGPTWERERPPFVEDTAPLAIAIDLTATMYATDVSPTRLERAKLKVQDILDLRKGARTALFAYAGSAHMVLPLTDDAALVRTYLAALSPGIMPVEGKDTAKALRAVEAGLANETVPGTILFLTDGVERKAFAAFEQYRGRNDVIVLAVGTAEGGPVKTAGGGYLTDASGARVRASLDIDALKALQNGANVQVATVTLDDSDVRWIARRIQSAFAQKIAEGQTRWRDAGWWLTIPIALFAALWFRRGWTVRWAGFLLVAGLALAGSKAEAAESRFSDLWFTPDQRGRRAFERGDFQRAAEHFADPAWRGVALYRAGRFQDAIDAFAQEDTAESYYNQGNALMHLDKPKEAVAAYGQALKLRPDWAEAKANLALAERRNKQKEKQEEDEQQEQGADLPPDQVQIDEKGEKGKEGTVQAGEQTADMWMRNIQVSPADLLARKFAIEAKEGAP</sequence>
<feature type="compositionally biased region" description="Basic and acidic residues" evidence="2">
    <location>
        <begin position="477"/>
        <end position="486"/>
    </location>
</feature>
<keyword evidence="6" id="KW-1185">Reference proteome</keyword>
<dbReference type="Gene3D" id="1.25.40.10">
    <property type="entry name" value="Tetratricopeptide repeat domain"/>
    <property type="match status" value="1"/>
</dbReference>
<dbReference type="InterPro" id="IPR002035">
    <property type="entry name" value="VWF_A"/>
</dbReference>
<dbReference type="SMART" id="SM00028">
    <property type="entry name" value="TPR"/>
    <property type="match status" value="1"/>
</dbReference>
<dbReference type="Pfam" id="PF13519">
    <property type="entry name" value="VWA_2"/>
    <property type="match status" value="1"/>
</dbReference>
<evidence type="ECO:0000256" key="3">
    <source>
        <dbReference type="SAM" id="Phobius"/>
    </source>
</evidence>
<evidence type="ECO:0000313" key="6">
    <source>
        <dbReference type="Proteomes" id="UP001432360"/>
    </source>
</evidence>
<dbReference type="InterPro" id="IPR019734">
    <property type="entry name" value="TPR_rpt"/>
</dbReference>
<evidence type="ECO:0000256" key="1">
    <source>
        <dbReference type="PROSITE-ProRule" id="PRU00339"/>
    </source>
</evidence>
<organism evidence="5 6">
    <name type="scientific">Sinorhizobium chiapasense</name>
    <dbReference type="NCBI Taxonomy" id="501572"/>
    <lineage>
        <taxon>Bacteria</taxon>
        <taxon>Pseudomonadati</taxon>
        <taxon>Pseudomonadota</taxon>
        <taxon>Alphaproteobacteria</taxon>
        <taxon>Hyphomicrobiales</taxon>
        <taxon>Rhizobiaceae</taxon>
        <taxon>Sinorhizobium/Ensifer group</taxon>
        <taxon>Sinorhizobium</taxon>
    </lineage>
</organism>
<feature type="domain" description="VWFA" evidence="4">
    <location>
        <begin position="91"/>
        <end position="261"/>
    </location>
</feature>
<dbReference type="Proteomes" id="UP001432360">
    <property type="component" value="Plasmid pSchITTGS70d"/>
</dbReference>
<keyword evidence="5" id="KW-0614">Plasmid</keyword>
<keyword evidence="1" id="KW-0802">TPR repeat</keyword>
<dbReference type="RefSeq" id="WP_331376280.1">
    <property type="nucleotide sequence ID" value="NZ_CP133152.1"/>
</dbReference>
<dbReference type="SUPFAM" id="SSF53300">
    <property type="entry name" value="vWA-like"/>
    <property type="match status" value="1"/>
</dbReference>
<feature type="transmembrane region" description="Helical" evidence="3">
    <location>
        <begin position="61"/>
        <end position="80"/>
    </location>
</feature>
<name>A0ABZ2BL50_9HYPH</name>
<proteinExistence type="predicted"/>
<dbReference type="PANTHER" id="PTHR22550">
    <property type="entry name" value="SPORE GERMINATION PROTEIN"/>
    <property type="match status" value="1"/>
</dbReference>
<protein>
    <submittedName>
        <fullName evidence="5">VWA domain-containing protein</fullName>
    </submittedName>
</protein>
<dbReference type="EMBL" id="CP133152">
    <property type="protein sequence ID" value="WVT07260.1"/>
    <property type="molecule type" value="Genomic_DNA"/>
</dbReference>
<dbReference type="PROSITE" id="PS50293">
    <property type="entry name" value="TPR_REGION"/>
    <property type="match status" value="1"/>
</dbReference>
<geneLocation type="plasmid" evidence="5 6">
    <name>pSchITTGS70d</name>
</geneLocation>
<feature type="repeat" description="TPR" evidence="1">
    <location>
        <begin position="405"/>
        <end position="438"/>
    </location>
</feature>
<dbReference type="SMART" id="SM00327">
    <property type="entry name" value="VWA"/>
    <property type="match status" value="1"/>
</dbReference>
<keyword evidence="3" id="KW-1133">Transmembrane helix</keyword>
<feature type="transmembrane region" description="Helical" evidence="3">
    <location>
        <begin position="6"/>
        <end position="26"/>
    </location>
</feature>
<dbReference type="PROSITE" id="PS50005">
    <property type="entry name" value="TPR"/>
    <property type="match status" value="1"/>
</dbReference>
<evidence type="ECO:0000256" key="2">
    <source>
        <dbReference type="SAM" id="MobiDB-lite"/>
    </source>
</evidence>
<dbReference type="PANTHER" id="PTHR22550:SF14">
    <property type="entry name" value="VWFA DOMAIN-CONTAINING PROTEIN"/>
    <property type="match status" value="1"/>
</dbReference>
<dbReference type="InterPro" id="IPR011990">
    <property type="entry name" value="TPR-like_helical_dom_sf"/>
</dbReference>
<feature type="region of interest" description="Disordered" evidence="2">
    <location>
        <begin position="450"/>
        <end position="498"/>
    </location>
</feature>
<dbReference type="InterPro" id="IPR050768">
    <property type="entry name" value="UPF0353/GerABKA_families"/>
</dbReference>
<dbReference type="InterPro" id="IPR036465">
    <property type="entry name" value="vWFA_dom_sf"/>
</dbReference>
<gene>
    <name evidence="5" type="ORF">RB548_31440</name>
</gene>
<evidence type="ECO:0000313" key="5">
    <source>
        <dbReference type="EMBL" id="WVT07260.1"/>
    </source>
</evidence>